<dbReference type="AlphaFoldDB" id="A0A0W8I0I4"/>
<feature type="transmembrane region" description="Helical" evidence="2">
    <location>
        <begin position="182"/>
        <end position="200"/>
    </location>
</feature>
<dbReference type="Proteomes" id="UP000054837">
    <property type="component" value="Unassembled WGS sequence"/>
</dbReference>
<organism evidence="3 4">
    <name type="scientific">Serinicoccus chungangensis</name>
    <dbReference type="NCBI Taxonomy" id="767452"/>
    <lineage>
        <taxon>Bacteria</taxon>
        <taxon>Bacillati</taxon>
        <taxon>Actinomycetota</taxon>
        <taxon>Actinomycetes</taxon>
        <taxon>Micrococcales</taxon>
        <taxon>Ornithinimicrobiaceae</taxon>
        <taxon>Serinicoccus</taxon>
    </lineage>
</organism>
<feature type="transmembrane region" description="Helical" evidence="2">
    <location>
        <begin position="109"/>
        <end position="129"/>
    </location>
</feature>
<feature type="transmembrane region" description="Helical" evidence="2">
    <location>
        <begin position="544"/>
        <end position="564"/>
    </location>
</feature>
<dbReference type="RefSeq" id="WP_058892638.1">
    <property type="nucleotide sequence ID" value="NZ_LQBL01000033.1"/>
</dbReference>
<feature type="transmembrane region" description="Helical" evidence="2">
    <location>
        <begin position="513"/>
        <end position="532"/>
    </location>
</feature>
<evidence type="ECO:0000256" key="1">
    <source>
        <dbReference type="SAM" id="MobiDB-lite"/>
    </source>
</evidence>
<dbReference type="EMBL" id="LQBL01000033">
    <property type="protein sequence ID" value="KUG51093.1"/>
    <property type="molecule type" value="Genomic_DNA"/>
</dbReference>
<dbReference type="InterPro" id="IPR030191">
    <property type="entry name" value="CodB"/>
</dbReference>
<feature type="transmembrane region" description="Helical" evidence="2">
    <location>
        <begin position="441"/>
        <end position="461"/>
    </location>
</feature>
<feature type="transmembrane region" description="Helical" evidence="2">
    <location>
        <begin position="311"/>
        <end position="334"/>
    </location>
</feature>
<feature type="transmembrane region" description="Helical" evidence="2">
    <location>
        <begin position="47"/>
        <end position="70"/>
    </location>
</feature>
<keyword evidence="2" id="KW-0812">Transmembrane</keyword>
<feature type="transmembrane region" description="Helical" evidence="2">
    <location>
        <begin position="242"/>
        <end position="261"/>
    </location>
</feature>
<protein>
    <submittedName>
        <fullName evidence="3">Uncharacterized protein</fullName>
    </submittedName>
</protein>
<reference evidence="3 4" key="1">
    <citation type="submission" date="2015-12" db="EMBL/GenBank/DDBJ databases">
        <title>Serinicoccus chungangenesis strain CD08_5 genome sequencing and assembly.</title>
        <authorList>
            <person name="Chander A.M."/>
            <person name="Kaur G."/>
            <person name="Nair G.R."/>
            <person name="Dhawan D.K."/>
            <person name="Kochhar R.K."/>
            <person name="Mayilraj S."/>
            <person name="Bhadada S.K."/>
        </authorList>
    </citation>
    <scope>NUCLEOTIDE SEQUENCE [LARGE SCALE GENOMIC DNA]</scope>
    <source>
        <strain evidence="3 4">CD08_5</strain>
    </source>
</reference>
<dbReference type="GO" id="GO:0005886">
    <property type="term" value="C:plasma membrane"/>
    <property type="evidence" value="ECO:0007669"/>
    <property type="project" value="TreeGrafter"/>
</dbReference>
<keyword evidence="2" id="KW-0472">Membrane</keyword>
<keyword evidence="2" id="KW-1133">Transmembrane helix</keyword>
<dbReference type="STRING" id="767452.AVL62_12655"/>
<accession>A0A0W8I0I4</accession>
<feature type="transmembrane region" description="Helical" evidence="2">
    <location>
        <begin position="355"/>
        <end position="373"/>
    </location>
</feature>
<comment type="caution">
    <text evidence="3">The sequence shown here is derived from an EMBL/GenBank/DDBJ whole genome shotgun (WGS) entry which is preliminary data.</text>
</comment>
<keyword evidence="4" id="KW-1185">Reference proteome</keyword>
<dbReference type="GO" id="GO:0015209">
    <property type="term" value="F:cytosine transmembrane transporter activity"/>
    <property type="evidence" value="ECO:0007669"/>
    <property type="project" value="InterPro"/>
</dbReference>
<evidence type="ECO:0000313" key="3">
    <source>
        <dbReference type="EMBL" id="KUG51093.1"/>
    </source>
</evidence>
<feature type="compositionally biased region" description="Basic and acidic residues" evidence="1">
    <location>
        <begin position="591"/>
        <end position="601"/>
    </location>
</feature>
<evidence type="ECO:0000256" key="2">
    <source>
        <dbReference type="SAM" id="Phobius"/>
    </source>
</evidence>
<dbReference type="PANTHER" id="PTHR30569">
    <property type="entry name" value="CYTOSINE TRANSPORTER CODB"/>
    <property type="match status" value="1"/>
</dbReference>
<feature type="transmembrane region" description="Helical" evidence="2">
    <location>
        <begin position="379"/>
        <end position="396"/>
    </location>
</feature>
<feature type="transmembrane region" description="Helical" evidence="2">
    <location>
        <begin position="416"/>
        <end position="435"/>
    </location>
</feature>
<name>A0A0W8I0I4_9MICO</name>
<dbReference type="Gene3D" id="1.10.4160.10">
    <property type="entry name" value="Hydantoin permease"/>
    <property type="match status" value="1"/>
</dbReference>
<dbReference type="PANTHER" id="PTHR30569:SF0">
    <property type="entry name" value="CYTOSINE PERMEASE"/>
    <property type="match status" value="1"/>
</dbReference>
<feature type="transmembrane region" description="Helical" evidence="2">
    <location>
        <begin position="149"/>
        <end position="170"/>
    </location>
</feature>
<feature type="transmembrane region" description="Helical" evidence="2">
    <location>
        <begin position="76"/>
        <end position="97"/>
    </location>
</feature>
<gene>
    <name evidence="3" type="ORF">AVL62_12655</name>
</gene>
<evidence type="ECO:0000313" key="4">
    <source>
        <dbReference type="Proteomes" id="UP000054837"/>
    </source>
</evidence>
<proteinExistence type="predicted"/>
<feature type="region of interest" description="Disordered" evidence="1">
    <location>
        <begin position="577"/>
        <end position="601"/>
    </location>
</feature>
<feature type="transmembrane region" description="Helical" evidence="2">
    <location>
        <begin position="282"/>
        <end position="305"/>
    </location>
</feature>
<sequence>MARTAEQIDRQIANTDPELLPVGEHEKHGAKHFAGLYAAENVAGTEFVFGATFVILGAGIWDVLIGLLIGNALAVLTFWLITTPVAREVGLSVYTYLLRFGGGSISRIYNLANAIVFAVISAAMLTVSATAVQRVIGIPTQAEAYPTHLGFVILVVAFSIVAVLVAVFGFNALAEFATICGPWLATMFTVGGLVLLPAVAESVTGVTTIGSFGEFVDIAGATVFTGVTPEGEPGIGMIEVAGLAWAANSFAHAGMIDMALLRYARKGWHGLMTSTGMLFGHYVAWFSAGLMGAATAALTLTSITVLSPGDVSWVALGWAGYVTVVVAGWTTANANLYRAGLATQGVFPSMSRGRATLIVGVIVVVVACFPFVYRNYAPLVTWAGVLLAPVGGIVYAEHKLFPRFGLTEYWARFKGVTNVPAIIAWGTAFGLGAVLNITQIISPYFAFVPAWIVASLLYVALARRAGAADDYTEEVKDNELFLERAQAFKREQAKSLPGHVKDTSTLTRVLRGVWMLALAVILVDALVVFLASPDIYTYLTQRNTFYTIAITGTVIYFVAAYWELRRGKALDRRAHEEARADAGSTGEDGEGGEKEPVGAGV</sequence>